<dbReference type="InterPro" id="IPR052047">
    <property type="entry name" value="GH94_Enzymes"/>
</dbReference>
<keyword evidence="2" id="KW-0808">Transferase</keyword>
<dbReference type="RefSeq" id="WP_271712732.1">
    <property type="nucleotide sequence ID" value="NZ_AP024169.1"/>
</dbReference>
<feature type="domain" description="Glycoside phosphorylase C-terminal" evidence="5">
    <location>
        <begin position="1011"/>
        <end position="1087"/>
    </location>
</feature>
<dbReference type="GO" id="GO:0016757">
    <property type="term" value="F:glycosyltransferase activity"/>
    <property type="evidence" value="ECO:0007669"/>
    <property type="project" value="UniProtKB-KW"/>
</dbReference>
<dbReference type="EMBL" id="AP024169">
    <property type="protein sequence ID" value="BCN31622.1"/>
    <property type="molecule type" value="Genomic_DNA"/>
</dbReference>
<name>A0A7R7EN74_9FIRM</name>
<evidence type="ECO:0000259" key="3">
    <source>
        <dbReference type="Pfam" id="PF17167"/>
    </source>
</evidence>
<dbReference type="InterPro" id="IPR012341">
    <property type="entry name" value="6hp_glycosidase-like_sf"/>
</dbReference>
<dbReference type="InterPro" id="IPR048773">
    <property type="entry name" value="SOGP_C"/>
</dbReference>
<dbReference type="InterPro" id="IPR053831">
    <property type="entry name" value="SOGP_N"/>
</dbReference>
<keyword evidence="8" id="KW-1185">Reference proteome</keyword>
<protein>
    <recommendedName>
        <fullName evidence="9">Cellobiose phosphorylase</fullName>
    </recommendedName>
</protein>
<evidence type="ECO:0000313" key="8">
    <source>
        <dbReference type="Proteomes" id="UP000595897"/>
    </source>
</evidence>
<dbReference type="Proteomes" id="UP000595897">
    <property type="component" value="Chromosome"/>
</dbReference>
<evidence type="ECO:0000259" key="4">
    <source>
        <dbReference type="Pfam" id="PF21250"/>
    </source>
</evidence>
<dbReference type="PANTHER" id="PTHR37469:SF2">
    <property type="entry name" value="CELLOBIONIC ACID PHOSPHORYLASE"/>
    <property type="match status" value="1"/>
</dbReference>
<reference evidence="7 8" key="1">
    <citation type="submission" date="2020-11" db="EMBL/GenBank/DDBJ databases">
        <title>Draft genome sequencing of a Lachnospiraceae strain isolated from anoxic soil subjected to BSD treatment.</title>
        <authorList>
            <person name="Uek A."/>
            <person name="Tonouchi A."/>
        </authorList>
    </citation>
    <scope>NUCLEOTIDE SEQUENCE [LARGE SCALE GENOMIC DNA]</scope>
    <source>
        <strain evidence="7 8">TB5</strain>
    </source>
</reference>
<proteinExistence type="predicted"/>
<evidence type="ECO:0000256" key="1">
    <source>
        <dbReference type="ARBA" id="ARBA00022676"/>
    </source>
</evidence>
<evidence type="ECO:0000259" key="5">
    <source>
        <dbReference type="Pfam" id="PF21270"/>
    </source>
</evidence>
<dbReference type="InterPro" id="IPR048771">
    <property type="entry name" value="SOGP_2nd"/>
</dbReference>
<dbReference type="Pfam" id="PF17167">
    <property type="entry name" value="Glyco_hydro_94"/>
    <property type="match status" value="1"/>
</dbReference>
<dbReference type="Gene3D" id="1.50.10.10">
    <property type="match status" value="1"/>
</dbReference>
<dbReference type="InterPro" id="IPR033432">
    <property type="entry name" value="GH94_catalytic"/>
</dbReference>
<organism evidence="7 8">
    <name type="scientific">Anaeromicropila herbilytica</name>
    <dbReference type="NCBI Taxonomy" id="2785025"/>
    <lineage>
        <taxon>Bacteria</taxon>
        <taxon>Bacillati</taxon>
        <taxon>Bacillota</taxon>
        <taxon>Clostridia</taxon>
        <taxon>Lachnospirales</taxon>
        <taxon>Lachnospiraceae</taxon>
        <taxon>Anaeromicropila</taxon>
    </lineage>
</organism>
<dbReference type="AlphaFoldDB" id="A0A7R7EN74"/>
<dbReference type="Pfam" id="PF21250">
    <property type="entry name" value="SOGP_2nd"/>
    <property type="match status" value="1"/>
</dbReference>
<dbReference type="InterPro" id="IPR008928">
    <property type="entry name" value="6-hairpin_glycosidase_sf"/>
</dbReference>
<dbReference type="PANTHER" id="PTHR37469">
    <property type="entry name" value="CELLOBIONIC ACID PHOSPHORYLASE-RELATED"/>
    <property type="match status" value="1"/>
</dbReference>
<feature type="domain" description="SOGP N-terminal" evidence="6">
    <location>
        <begin position="18"/>
        <end position="239"/>
    </location>
</feature>
<gene>
    <name evidence="7" type="ORF">bsdtb5_29170</name>
</gene>
<evidence type="ECO:0000313" key="7">
    <source>
        <dbReference type="EMBL" id="BCN31622.1"/>
    </source>
</evidence>
<dbReference type="Pfam" id="PF21270">
    <property type="entry name" value="SOGP_4th"/>
    <property type="match status" value="1"/>
</dbReference>
<dbReference type="SUPFAM" id="SSF48208">
    <property type="entry name" value="Six-hairpin glycosidases"/>
    <property type="match status" value="1"/>
</dbReference>
<feature type="domain" description="Glycoside phosphorylase super sandwich" evidence="4">
    <location>
        <begin position="302"/>
        <end position="546"/>
    </location>
</feature>
<evidence type="ECO:0000256" key="2">
    <source>
        <dbReference type="ARBA" id="ARBA00022679"/>
    </source>
</evidence>
<dbReference type="GO" id="GO:0005975">
    <property type="term" value="P:carbohydrate metabolic process"/>
    <property type="evidence" value="ECO:0007669"/>
    <property type="project" value="InterPro"/>
</dbReference>
<dbReference type="KEGG" id="ahb:bsdtb5_29170"/>
<sequence>MNKINSFISFNQDDMSYKFLPTGDVFTFTWDEYLVNQFRGNIKDGSANNIYLRIYENESITAYPLLGIQSNSTLSSTKNSLCYEGTIKDISYKVTFRPVNNIWFWNINLDGYQKTVDLVYGQDIGIGTATGVFSNELYMSEYLGHSVFEGDNGYVICSRQNMPNSGSFPYIQQGVIGSKAVHFSTDGLQFFGLSYKETNVAEILTSDLKDCNLQYEFSYIALQTEKIQLNGEHALSFYGMFLPNHEDAIKEIEYKDTIQSAYVESIKISENYVATEKITLKSSFAAPYCSEPFTKEEINARFPERKLEEYKEDALLSFFTKDHSHIVTKDKECLVERPHGTIIITPPNNKEVDSHLISSTQYMYGVFNSHVVVGNTDFHKFLSTPRGFLNLLKNSGQRMYVRIDGKYRLLTLPSLYEMGMNYSKWYYKLSDDTLIITVYTCTSHSDLVMEVSSEEKKSYDYIITNQIVMGNNEYTKDIEYTTIKDGLRFELDTDQYPGLHYDLTLPGQTYTLSDDRIFFEEGIAFDETFLTISLEQNSGFELRINGYLSDDEELSNKQYSFETEKASALEFYQSLIRGFELNHPNQYNEQIDILNQTAYWYAHNAMIHFSMPHGLEQPGGAAWGTRDICQGPMEFFLATENYDLAKQIILNIYSHQDINSREWPQWFMFDRYTVNAGECHGDVVFWPLKIVADYIMATGDESILAEVLPYFNAPESQESLLEHIRYALSNIKETRFIKGTGLITYAGGDWDDTLQPASEELKEKLVSSWTVALAYQTFLTLGHALEMVDVELAKELKSLANIVKDSFHDILIKDNVVAGFLECNNGYKHMLHPDDNSTGIHYRLLPMTRSIIAELVDKNQADKNVSLIHKHLKCPDGVRLMDCPAHYDGGVSHLFKRAEQAANVGREISLQYTHAHIRYIEAMAKLGEHKEAWDSLFVINPILIQHTVKNANIRQSNLYFSSSDGAYNDRYEYEKNFDLLREGQIKVKGGWRLYSSGPGIYFRQLVSNVLGIRFAKEGLILDPALPKELNGITFTYQCFGKTITFEFHISEANELIAINGDKEIPHTSLNNPYRHGGILIKKEDLLASGDIIKVYTK</sequence>
<keyword evidence="1" id="KW-0328">Glycosyltransferase</keyword>
<evidence type="ECO:0000259" key="6">
    <source>
        <dbReference type="Pfam" id="PF21958"/>
    </source>
</evidence>
<dbReference type="Pfam" id="PF21958">
    <property type="entry name" value="SOGP_N"/>
    <property type="match status" value="1"/>
</dbReference>
<feature type="domain" description="Glycosyl hydrolase 94 catalytic" evidence="3">
    <location>
        <begin position="677"/>
        <end position="948"/>
    </location>
</feature>
<accession>A0A7R7EN74</accession>
<evidence type="ECO:0008006" key="9">
    <source>
        <dbReference type="Google" id="ProtNLM"/>
    </source>
</evidence>